<dbReference type="Proteomes" id="UP001501231">
    <property type="component" value="Unassembled WGS sequence"/>
</dbReference>
<dbReference type="RefSeq" id="WP_344589765.1">
    <property type="nucleotide sequence ID" value="NZ_BAAARW010000012.1"/>
</dbReference>
<dbReference type="Gene3D" id="1.10.275.10">
    <property type="entry name" value="Fumarase/aspartase (N-terminal domain)"/>
    <property type="match status" value="1"/>
</dbReference>
<reference evidence="2 3" key="1">
    <citation type="journal article" date="2019" name="Int. J. Syst. Evol. Microbiol.">
        <title>The Global Catalogue of Microorganisms (GCM) 10K type strain sequencing project: providing services to taxonomists for standard genome sequencing and annotation.</title>
        <authorList>
            <consortium name="The Broad Institute Genomics Platform"/>
            <consortium name="The Broad Institute Genome Sequencing Center for Infectious Disease"/>
            <person name="Wu L."/>
            <person name="Ma J."/>
        </authorList>
    </citation>
    <scope>NUCLEOTIDE SEQUENCE [LARGE SCALE GENOMIC DNA]</scope>
    <source>
        <strain evidence="2 3">JCM 3325</strain>
    </source>
</reference>
<proteinExistence type="predicted"/>
<dbReference type="Gene3D" id="1.20.200.10">
    <property type="entry name" value="Fumarase/aspartase (Central domain)"/>
    <property type="match status" value="1"/>
</dbReference>
<dbReference type="InterPro" id="IPR008948">
    <property type="entry name" value="L-Aspartase-like"/>
</dbReference>
<sequence>MENSRIVIDGTELTCADVARAARADVTVVMSPEGVRRAGAAWRTAREVAAERPVYGRTTGVGANREVDVEWEDTDAHGLRLLRSHAAGAGPLVAPEIVRAMLTVRLNQIAAGGSGVDPGVLAALADALNLGLLPPVPVYGAIGTGDLTALASTALCLLGERDWLPAPDGAPQRGPGFTLRSADALAFISSNAATLGEAALAVTDLRTLLAASTVVAALSLHAVHGSEEAYAPAVHEACPHPGQQEVATAMRTLLAFELPAPMRIQDPYGYRAFPQVHGPALEAGGYAEDVVTREINAAAENPLVDVAGHAVWHNGNFHTAYAGLALDSARAALFQTMALSAARLGTLSEPSFTGLYPFQGETEASSGIMILEYVAHSALADVRRLATPAALGSAVLSRGVEEHAGFSTQSARATTEALGAYRIALGCEVVAAVRALRTQGRPPAGGPLRAAYDLAAEALDPRVDDRPLDTDIAIAADLLPALARLLP</sequence>
<keyword evidence="1" id="KW-0456">Lyase</keyword>
<dbReference type="Pfam" id="PF00221">
    <property type="entry name" value="Lyase_aromatic"/>
    <property type="match status" value="1"/>
</dbReference>
<dbReference type="EMBL" id="BAAARW010000012">
    <property type="protein sequence ID" value="GAA2418862.1"/>
    <property type="molecule type" value="Genomic_DNA"/>
</dbReference>
<evidence type="ECO:0000313" key="3">
    <source>
        <dbReference type="Proteomes" id="UP001501231"/>
    </source>
</evidence>
<dbReference type="SUPFAM" id="SSF48557">
    <property type="entry name" value="L-aspartase-like"/>
    <property type="match status" value="1"/>
</dbReference>
<dbReference type="InterPro" id="IPR024083">
    <property type="entry name" value="Fumarase/histidase_N"/>
</dbReference>
<comment type="caution">
    <text evidence="2">The sequence shown here is derived from an EMBL/GenBank/DDBJ whole genome shotgun (WGS) entry which is preliminary data.</text>
</comment>
<evidence type="ECO:0000313" key="2">
    <source>
        <dbReference type="EMBL" id="GAA2418862.1"/>
    </source>
</evidence>
<protein>
    <submittedName>
        <fullName evidence="2">Aromatic amino acid ammonia-lyase</fullName>
    </submittedName>
</protein>
<evidence type="ECO:0000256" key="1">
    <source>
        <dbReference type="ARBA" id="ARBA00023239"/>
    </source>
</evidence>
<keyword evidence="3" id="KW-1185">Reference proteome</keyword>
<accession>A0ABN3J217</accession>
<dbReference type="InterPro" id="IPR001106">
    <property type="entry name" value="Aromatic_Lyase"/>
</dbReference>
<gene>
    <name evidence="2" type="ORF">GCM10010191_32140</name>
</gene>
<dbReference type="CDD" id="cd00332">
    <property type="entry name" value="PAL-HAL"/>
    <property type="match status" value="1"/>
</dbReference>
<dbReference type="PANTHER" id="PTHR10362">
    <property type="entry name" value="HISTIDINE AMMONIA-LYASE"/>
    <property type="match status" value="1"/>
</dbReference>
<name>A0ABN3J217_9ACTN</name>
<organism evidence="2 3">
    <name type="scientific">Actinomadura vinacea</name>
    <dbReference type="NCBI Taxonomy" id="115336"/>
    <lineage>
        <taxon>Bacteria</taxon>
        <taxon>Bacillati</taxon>
        <taxon>Actinomycetota</taxon>
        <taxon>Actinomycetes</taxon>
        <taxon>Streptosporangiales</taxon>
        <taxon>Thermomonosporaceae</taxon>
        <taxon>Actinomadura</taxon>
    </lineage>
</organism>